<accession>A0ABV7DB57</accession>
<comment type="similarity">
    <text evidence="2">Belongs to the UPF0194 family.</text>
</comment>
<dbReference type="RefSeq" id="WP_257315988.1">
    <property type="nucleotide sequence ID" value="NZ_JANFDG010000016.1"/>
</dbReference>
<keyword evidence="3" id="KW-0732">Signal</keyword>
<evidence type="ECO:0000313" key="10">
    <source>
        <dbReference type="Proteomes" id="UP001595377"/>
    </source>
</evidence>
<dbReference type="InterPro" id="IPR050465">
    <property type="entry name" value="UPF0194_transport"/>
</dbReference>
<keyword evidence="4" id="KW-0574">Periplasm</keyword>
<evidence type="ECO:0000256" key="2">
    <source>
        <dbReference type="ARBA" id="ARBA00010602"/>
    </source>
</evidence>
<evidence type="ECO:0000256" key="5">
    <source>
        <dbReference type="ARBA" id="ARBA00023054"/>
    </source>
</evidence>
<dbReference type="Pfam" id="PF25954">
    <property type="entry name" value="Beta-barrel_RND_2"/>
    <property type="match status" value="1"/>
</dbReference>
<comment type="caution">
    <text evidence="9">The sequence shown here is derived from an EMBL/GenBank/DDBJ whole genome shotgun (WGS) entry which is preliminary data.</text>
</comment>
<dbReference type="PANTHER" id="PTHR32347:SF29">
    <property type="entry name" value="UPF0194 MEMBRANE PROTEIN YBHG"/>
    <property type="match status" value="1"/>
</dbReference>
<dbReference type="InterPro" id="IPR058792">
    <property type="entry name" value="Beta-barrel_RND_2"/>
</dbReference>
<sequence length="332" mass="35889">MKKARVIVLLIAALAAGGWYWWNHRNTDDASALTVFGNVDIRQVSLAFDGSGRIAELRAEEGDSVKAGQVIGLLDTKTLALQAEQQEANVEAQRQTLAKLRNGSRPEEIEQARAQLASAEAAATRADQDYARATSLQRSASGAISEQTVDQRRADAQAAQAKVNELRAALALAQAGARAEDIAGAEAQFKASEASLALLRHQIEQGQLRAPVDAVVRSRLREPGDMVTSSSAVFALALTEPKWVRVYVREADLGRIRPGMEARVFIDSQPDQPISGRVGYISSVAEFTPKSVQTEELRTNLVYEVRIIVADADNVLRLGQPATVRLSTRAAP</sequence>
<dbReference type="Pfam" id="PF25881">
    <property type="entry name" value="HH_YBHG"/>
    <property type="match status" value="1"/>
</dbReference>
<evidence type="ECO:0000256" key="4">
    <source>
        <dbReference type="ARBA" id="ARBA00022764"/>
    </source>
</evidence>
<name>A0ABV7DB57_9HYPH</name>
<dbReference type="InterPro" id="IPR059052">
    <property type="entry name" value="HH_YbhG-like"/>
</dbReference>
<dbReference type="Gene3D" id="2.40.50.100">
    <property type="match status" value="1"/>
</dbReference>
<evidence type="ECO:0000259" key="8">
    <source>
        <dbReference type="Pfam" id="PF25954"/>
    </source>
</evidence>
<dbReference type="SUPFAM" id="SSF111369">
    <property type="entry name" value="HlyD-like secretion proteins"/>
    <property type="match status" value="2"/>
</dbReference>
<keyword evidence="10" id="KW-1185">Reference proteome</keyword>
<evidence type="ECO:0000256" key="6">
    <source>
        <dbReference type="SAM" id="Coils"/>
    </source>
</evidence>
<dbReference type="Gene3D" id="2.40.30.170">
    <property type="match status" value="1"/>
</dbReference>
<comment type="subcellular location">
    <subcellularLocation>
        <location evidence="1">Periplasm</location>
    </subcellularLocation>
</comment>
<evidence type="ECO:0000313" key="9">
    <source>
        <dbReference type="EMBL" id="MFC3071572.1"/>
    </source>
</evidence>
<organism evidence="9 10">
    <name type="scientific">Shinella pollutisoli</name>
    <dbReference type="NCBI Taxonomy" id="2250594"/>
    <lineage>
        <taxon>Bacteria</taxon>
        <taxon>Pseudomonadati</taxon>
        <taxon>Pseudomonadota</taxon>
        <taxon>Alphaproteobacteria</taxon>
        <taxon>Hyphomicrobiales</taxon>
        <taxon>Rhizobiaceae</taxon>
        <taxon>Shinella</taxon>
    </lineage>
</organism>
<evidence type="ECO:0000256" key="1">
    <source>
        <dbReference type="ARBA" id="ARBA00004418"/>
    </source>
</evidence>
<proteinExistence type="inferred from homology"/>
<dbReference type="PANTHER" id="PTHR32347">
    <property type="entry name" value="EFFLUX SYSTEM COMPONENT YKNX-RELATED"/>
    <property type="match status" value="1"/>
</dbReference>
<dbReference type="Gene3D" id="1.10.287.470">
    <property type="entry name" value="Helix hairpin bin"/>
    <property type="match status" value="1"/>
</dbReference>
<protein>
    <submittedName>
        <fullName evidence="9">HlyD family efflux transporter periplasmic adaptor subunit</fullName>
    </submittedName>
</protein>
<feature type="domain" description="YbhG-like alpha-helical hairpin" evidence="7">
    <location>
        <begin position="75"/>
        <end position="204"/>
    </location>
</feature>
<feature type="coiled-coil region" evidence="6">
    <location>
        <begin position="83"/>
        <end position="176"/>
    </location>
</feature>
<gene>
    <name evidence="9" type="ORF">ACFOHH_00470</name>
</gene>
<evidence type="ECO:0000259" key="7">
    <source>
        <dbReference type="Pfam" id="PF25881"/>
    </source>
</evidence>
<reference evidence="10" key="1">
    <citation type="journal article" date="2019" name="Int. J. Syst. Evol. Microbiol.">
        <title>The Global Catalogue of Microorganisms (GCM) 10K type strain sequencing project: providing services to taxonomists for standard genome sequencing and annotation.</title>
        <authorList>
            <consortium name="The Broad Institute Genomics Platform"/>
            <consortium name="The Broad Institute Genome Sequencing Center for Infectious Disease"/>
            <person name="Wu L."/>
            <person name="Ma J."/>
        </authorList>
    </citation>
    <scope>NUCLEOTIDE SEQUENCE [LARGE SCALE GENOMIC DNA]</scope>
    <source>
        <strain evidence="10">KCTC 52677</strain>
    </source>
</reference>
<keyword evidence="5 6" id="KW-0175">Coiled coil</keyword>
<evidence type="ECO:0000256" key="3">
    <source>
        <dbReference type="ARBA" id="ARBA00022729"/>
    </source>
</evidence>
<dbReference type="Proteomes" id="UP001595377">
    <property type="component" value="Unassembled WGS sequence"/>
</dbReference>
<feature type="domain" description="CusB-like beta-barrel" evidence="8">
    <location>
        <begin position="243"/>
        <end position="328"/>
    </location>
</feature>
<dbReference type="EMBL" id="JBHRSP010000001">
    <property type="protein sequence ID" value="MFC3071572.1"/>
    <property type="molecule type" value="Genomic_DNA"/>
</dbReference>